<dbReference type="Gene3D" id="2.20.140.10">
    <property type="entry name" value="WGR domain"/>
    <property type="match status" value="1"/>
</dbReference>
<dbReference type="Pfam" id="PF05406">
    <property type="entry name" value="WGR"/>
    <property type="match status" value="1"/>
</dbReference>
<dbReference type="CDD" id="cd07996">
    <property type="entry name" value="WGR_MMR_like"/>
    <property type="match status" value="1"/>
</dbReference>
<dbReference type="InterPro" id="IPR008893">
    <property type="entry name" value="WGR_domain"/>
</dbReference>
<sequence>MDTGSAHVHLVRIEPDAGRWRYYRVYLRPDLFAPVALVREWGRIGQGGGSYRVEPFDSRASAHAALLDLVRRKVRKGYREAGVAP</sequence>
<feature type="domain" description="WGR" evidence="1">
    <location>
        <begin position="1"/>
        <end position="85"/>
    </location>
</feature>
<dbReference type="PROSITE" id="PS51977">
    <property type="entry name" value="WGR"/>
    <property type="match status" value="1"/>
</dbReference>
<proteinExistence type="predicted"/>
<gene>
    <name evidence="2" type="ORF">FKY71_15560</name>
</gene>
<dbReference type="SMART" id="SM00773">
    <property type="entry name" value="WGR"/>
    <property type="match status" value="1"/>
</dbReference>
<dbReference type="EMBL" id="VIFK01000279">
    <property type="protein sequence ID" value="TQE98110.1"/>
    <property type="molecule type" value="Genomic_DNA"/>
</dbReference>
<reference evidence="2 3" key="1">
    <citation type="submission" date="2019-06" db="EMBL/GenBank/DDBJ databases">
        <title>Metagenome assembled Genome of Spiribacter salinus SL48-SHIP from the microbial mat of Salt Lake 48 (Novosibirsk region, Russia).</title>
        <authorList>
            <person name="Shipova A."/>
            <person name="Rozanov A.S."/>
            <person name="Bryanskaya A.V."/>
            <person name="Peltek S.E."/>
        </authorList>
    </citation>
    <scope>NUCLEOTIDE SEQUENCE [LARGE SCALE GENOMIC DNA]</scope>
    <source>
        <strain evidence="2">SL48-SHIP-2</strain>
    </source>
</reference>
<accession>A0A540VMW8</accession>
<dbReference type="AlphaFoldDB" id="A0A540VMW8"/>
<evidence type="ECO:0000313" key="3">
    <source>
        <dbReference type="Proteomes" id="UP000315400"/>
    </source>
</evidence>
<comment type="caution">
    <text evidence="2">The sequence shown here is derived from an EMBL/GenBank/DDBJ whole genome shotgun (WGS) entry which is preliminary data.</text>
</comment>
<organism evidence="2 3">
    <name type="scientific">Spiribacter salinus</name>
    <dbReference type="NCBI Taxonomy" id="1335746"/>
    <lineage>
        <taxon>Bacteria</taxon>
        <taxon>Pseudomonadati</taxon>
        <taxon>Pseudomonadota</taxon>
        <taxon>Gammaproteobacteria</taxon>
        <taxon>Chromatiales</taxon>
        <taxon>Ectothiorhodospiraceae</taxon>
        <taxon>Spiribacter</taxon>
    </lineage>
</organism>
<evidence type="ECO:0000259" key="1">
    <source>
        <dbReference type="PROSITE" id="PS51977"/>
    </source>
</evidence>
<name>A0A540VMW8_9GAMM</name>
<dbReference type="SUPFAM" id="SSF142921">
    <property type="entry name" value="WGR domain-like"/>
    <property type="match status" value="1"/>
</dbReference>
<evidence type="ECO:0000313" key="2">
    <source>
        <dbReference type="EMBL" id="TQE98110.1"/>
    </source>
</evidence>
<dbReference type="InterPro" id="IPR036930">
    <property type="entry name" value="WGR_dom_sf"/>
</dbReference>
<dbReference type="Proteomes" id="UP000315400">
    <property type="component" value="Unassembled WGS sequence"/>
</dbReference>
<protein>
    <submittedName>
        <fullName evidence="2">WGR domain-containing protein</fullName>
    </submittedName>
</protein>
<dbReference type="InterPro" id="IPR049809">
    <property type="entry name" value="YehF/YfeS-like_WGR"/>
</dbReference>